<reference evidence="1 2" key="1">
    <citation type="journal article" date="2019" name="Sci. Rep.">
        <title>Orb-weaving spider Araneus ventricosus genome elucidates the spidroin gene catalogue.</title>
        <authorList>
            <person name="Kono N."/>
            <person name="Nakamura H."/>
            <person name="Ohtoshi R."/>
            <person name="Moran D.A.P."/>
            <person name="Shinohara A."/>
            <person name="Yoshida Y."/>
            <person name="Fujiwara M."/>
            <person name="Mori M."/>
            <person name="Tomita M."/>
            <person name="Arakawa K."/>
        </authorList>
    </citation>
    <scope>NUCLEOTIDE SEQUENCE [LARGE SCALE GENOMIC DNA]</scope>
</reference>
<protein>
    <submittedName>
        <fullName evidence="1">Uncharacterized protein</fullName>
    </submittedName>
</protein>
<keyword evidence="2" id="KW-1185">Reference proteome</keyword>
<organism evidence="1 2">
    <name type="scientific">Araneus ventricosus</name>
    <name type="common">Orbweaver spider</name>
    <name type="synonym">Epeira ventricosa</name>
    <dbReference type="NCBI Taxonomy" id="182803"/>
    <lineage>
        <taxon>Eukaryota</taxon>
        <taxon>Metazoa</taxon>
        <taxon>Ecdysozoa</taxon>
        <taxon>Arthropoda</taxon>
        <taxon>Chelicerata</taxon>
        <taxon>Arachnida</taxon>
        <taxon>Araneae</taxon>
        <taxon>Araneomorphae</taxon>
        <taxon>Entelegynae</taxon>
        <taxon>Araneoidea</taxon>
        <taxon>Araneidae</taxon>
        <taxon>Araneus</taxon>
    </lineage>
</organism>
<dbReference type="AlphaFoldDB" id="A0A4Y2BLU7"/>
<proteinExistence type="predicted"/>
<gene>
    <name evidence="1" type="ORF">AVEN_54571_1</name>
</gene>
<name>A0A4Y2BLU7_ARAVE</name>
<sequence length="106" mass="12334">MILLNGWPENWKMDWPLAPNGLEHSPRECPALKESSIPFLQSFLKEDNEHINRTKALLSFFLFFSLTLERKYAFYQARRVDEKQFYKPCSVLLSFNTTSSVNSGGN</sequence>
<dbReference type="EMBL" id="BGPR01000090">
    <property type="protein sequence ID" value="GBL92913.1"/>
    <property type="molecule type" value="Genomic_DNA"/>
</dbReference>
<dbReference type="Proteomes" id="UP000499080">
    <property type="component" value="Unassembled WGS sequence"/>
</dbReference>
<evidence type="ECO:0000313" key="2">
    <source>
        <dbReference type="Proteomes" id="UP000499080"/>
    </source>
</evidence>
<comment type="caution">
    <text evidence="1">The sequence shown here is derived from an EMBL/GenBank/DDBJ whole genome shotgun (WGS) entry which is preliminary data.</text>
</comment>
<evidence type="ECO:0000313" key="1">
    <source>
        <dbReference type="EMBL" id="GBL92913.1"/>
    </source>
</evidence>
<accession>A0A4Y2BLU7</accession>